<reference evidence="1" key="1">
    <citation type="submission" date="2014-11" db="EMBL/GenBank/DDBJ databases">
        <authorList>
            <person name="Amaro Gonzalez C."/>
        </authorList>
    </citation>
    <scope>NUCLEOTIDE SEQUENCE</scope>
</reference>
<dbReference type="EMBL" id="GBXM01079669">
    <property type="protein sequence ID" value="JAH28908.1"/>
    <property type="molecule type" value="Transcribed_RNA"/>
</dbReference>
<name>A0A0E9RKP6_ANGAN</name>
<organism evidence="1">
    <name type="scientific">Anguilla anguilla</name>
    <name type="common">European freshwater eel</name>
    <name type="synonym">Muraena anguilla</name>
    <dbReference type="NCBI Taxonomy" id="7936"/>
    <lineage>
        <taxon>Eukaryota</taxon>
        <taxon>Metazoa</taxon>
        <taxon>Chordata</taxon>
        <taxon>Craniata</taxon>
        <taxon>Vertebrata</taxon>
        <taxon>Euteleostomi</taxon>
        <taxon>Actinopterygii</taxon>
        <taxon>Neopterygii</taxon>
        <taxon>Teleostei</taxon>
        <taxon>Anguilliformes</taxon>
        <taxon>Anguillidae</taxon>
        <taxon>Anguilla</taxon>
    </lineage>
</organism>
<evidence type="ECO:0000313" key="1">
    <source>
        <dbReference type="EMBL" id="JAH28908.1"/>
    </source>
</evidence>
<sequence>MENRPISRIRYLPPNIILQISFVLFLNLGSFSSRTIHSATAVMRRPCPTSPNMTANKKGKVIIVYTAGFTSL</sequence>
<reference evidence="1" key="2">
    <citation type="journal article" date="2015" name="Fish Shellfish Immunol.">
        <title>Early steps in the European eel (Anguilla anguilla)-Vibrio vulnificus interaction in the gills: Role of the RtxA13 toxin.</title>
        <authorList>
            <person name="Callol A."/>
            <person name="Pajuelo D."/>
            <person name="Ebbesson L."/>
            <person name="Teles M."/>
            <person name="MacKenzie S."/>
            <person name="Amaro C."/>
        </authorList>
    </citation>
    <scope>NUCLEOTIDE SEQUENCE</scope>
</reference>
<proteinExistence type="predicted"/>
<accession>A0A0E9RKP6</accession>
<dbReference type="AlphaFoldDB" id="A0A0E9RKP6"/>
<protein>
    <submittedName>
        <fullName evidence="1">Uncharacterized protein</fullName>
    </submittedName>
</protein>